<sequence>MESAKLIKLMYRGERVGDWTVEETKRYELGIVHYFQNVYKPKHIRVMIVSFEYVDAEITRAGLSMLPYLIVGFVIMSFCSTISTLLSAAYMQQMNFHKVSNSNSQMVLACILKQFSDDLLSFLR</sequence>
<evidence type="ECO:0000256" key="1">
    <source>
        <dbReference type="SAM" id="Phobius"/>
    </source>
</evidence>
<dbReference type="WBParaSite" id="GPUH_0000549201-mRNA-1">
    <property type="protein sequence ID" value="GPUH_0000549201-mRNA-1"/>
    <property type="gene ID" value="GPUH_0000549201"/>
</dbReference>
<evidence type="ECO:0000313" key="2">
    <source>
        <dbReference type="EMBL" id="VDK51003.1"/>
    </source>
</evidence>
<keyword evidence="3" id="KW-1185">Reference proteome</keyword>
<dbReference type="AlphaFoldDB" id="A0A183D9U4"/>
<feature type="transmembrane region" description="Helical" evidence="1">
    <location>
        <begin position="68"/>
        <end position="90"/>
    </location>
</feature>
<evidence type="ECO:0000313" key="4">
    <source>
        <dbReference type="WBParaSite" id="GPUH_0000549201-mRNA-1"/>
    </source>
</evidence>
<keyword evidence="1" id="KW-0472">Membrane</keyword>
<reference evidence="4" key="1">
    <citation type="submission" date="2016-06" db="UniProtKB">
        <authorList>
            <consortium name="WormBaseParasite"/>
        </authorList>
    </citation>
    <scope>IDENTIFICATION</scope>
</reference>
<keyword evidence="1" id="KW-0812">Transmembrane</keyword>
<accession>A0A183D9U4</accession>
<dbReference type="EMBL" id="UYRT01011737">
    <property type="protein sequence ID" value="VDK51003.1"/>
    <property type="molecule type" value="Genomic_DNA"/>
</dbReference>
<gene>
    <name evidence="2" type="ORF">GPUH_LOCUS5484</name>
</gene>
<reference evidence="2 3" key="2">
    <citation type="submission" date="2018-11" db="EMBL/GenBank/DDBJ databases">
        <authorList>
            <consortium name="Pathogen Informatics"/>
        </authorList>
    </citation>
    <scope>NUCLEOTIDE SEQUENCE [LARGE SCALE GENOMIC DNA]</scope>
</reference>
<name>A0A183D9U4_9BILA</name>
<proteinExistence type="predicted"/>
<protein>
    <submittedName>
        <fullName evidence="4">ABC transmembrane type-1 domain-containing protein</fullName>
    </submittedName>
</protein>
<dbReference type="OrthoDB" id="6510177at2759"/>
<organism evidence="4">
    <name type="scientific">Gongylonema pulchrum</name>
    <dbReference type="NCBI Taxonomy" id="637853"/>
    <lineage>
        <taxon>Eukaryota</taxon>
        <taxon>Metazoa</taxon>
        <taxon>Ecdysozoa</taxon>
        <taxon>Nematoda</taxon>
        <taxon>Chromadorea</taxon>
        <taxon>Rhabditida</taxon>
        <taxon>Spirurina</taxon>
        <taxon>Spiruromorpha</taxon>
        <taxon>Spiruroidea</taxon>
        <taxon>Gongylonematidae</taxon>
        <taxon>Gongylonema</taxon>
    </lineage>
</organism>
<dbReference type="Proteomes" id="UP000271098">
    <property type="component" value="Unassembled WGS sequence"/>
</dbReference>
<keyword evidence="1" id="KW-1133">Transmembrane helix</keyword>
<evidence type="ECO:0000313" key="3">
    <source>
        <dbReference type="Proteomes" id="UP000271098"/>
    </source>
</evidence>